<dbReference type="OrthoDB" id="7658988at2"/>
<organism evidence="2 3">
    <name type="scientific">Paracoccus hibiscisoli</name>
    <dbReference type="NCBI Taxonomy" id="2023261"/>
    <lineage>
        <taxon>Bacteria</taxon>
        <taxon>Pseudomonadati</taxon>
        <taxon>Pseudomonadota</taxon>
        <taxon>Alphaproteobacteria</taxon>
        <taxon>Rhodobacterales</taxon>
        <taxon>Paracoccaceae</taxon>
        <taxon>Paracoccus</taxon>
    </lineage>
</organism>
<evidence type="ECO:0000313" key="2">
    <source>
        <dbReference type="EMBL" id="TJZ86192.1"/>
    </source>
</evidence>
<feature type="region of interest" description="Disordered" evidence="1">
    <location>
        <begin position="1"/>
        <end position="24"/>
    </location>
</feature>
<dbReference type="AlphaFoldDB" id="A0A4U0QX98"/>
<name>A0A4U0QX98_9RHOB</name>
<keyword evidence="3" id="KW-1185">Reference proteome</keyword>
<gene>
    <name evidence="2" type="ORF">FA740_04710</name>
</gene>
<protein>
    <submittedName>
        <fullName evidence="2">Uncharacterized protein</fullName>
    </submittedName>
</protein>
<reference evidence="2 3" key="1">
    <citation type="submission" date="2019-04" db="EMBL/GenBank/DDBJ databases">
        <authorList>
            <person name="Li J."/>
        </authorList>
    </citation>
    <scope>NUCLEOTIDE SEQUENCE [LARGE SCALE GENOMIC DNA]</scope>
    <source>
        <strain evidence="2 3">CCTCC AB2016182</strain>
    </source>
</reference>
<dbReference type="Pfam" id="PF20135">
    <property type="entry name" value="DUF6525"/>
    <property type="match status" value="1"/>
</dbReference>
<dbReference type="Proteomes" id="UP000306223">
    <property type="component" value="Unassembled WGS sequence"/>
</dbReference>
<proteinExistence type="predicted"/>
<dbReference type="InterPro" id="IPR045386">
    <property type="entry name" value="DUF6525"/>
</dbReference>
<dbReference type="RefSeq" id="WP_136855621.1">
    <property type="nucleotide sequence ID" value="NZ_JBKBLO010000015.1"/>
</dbReference>
<dbReference type="EMBL" id="SUNH01000006">
    <property type="protein sequence ID" value="TJZ86192.1"/>
    <property type="molecule type" value="Genomic_DNA"/>
</dbReference>
<comment type="caution">
    <text evidence="2">The sequence shown here is derived from an EMBL/GenBank/DDBJ whole genome shotgun (WGS) entry which is preliminary data.</text>
</comment>
<evidence type="ECO:0000313" key="3">
    <source>
        <dbReference type="Proteomes" id="UP000306223"/>
    </source>
</evidence>
<evidence type="ECO:0000256" key="1">
    <source>
        <dbReference type="SAM" id="MobiDB-lite"/>
    </source>
</evidence>
<accession>A0A4U0QX98</accession>
<sequence length="86" mass="9455">MLSARSGNLGRTAQRTRRRTRDPMAAYDALPPALRGWLARAALPWSPASCLRIWQRMQAQGAPTAQILAALDRAEARALMREAQAA</sequence>